<dbReference type="PANTHER" id="PTHR13817:SF73">
    <property type="entry name" value="FIBRONECTIN TYPE-III DOMAIN-CONTAINING PROTEIN"/>
    <property type="match status" value="1"/>
</dbReference>
<gene>
    <name evidence="3" type="ORF">ONB1V03_LOCUS8629</name>
</gene>
<sequence>MNALFCTKHDELHHVPDPPGKPLLMGFTSRSVNLSWAPSFDTHHSPVLNYIIHTRVGENGEWDSYNGFATLDNKTNHYVDKLQPFTVYSFRVLAVNAIGTSQPGKESYYMVTLREGNRCNDCLFSTGFANAWRLKTVEI</sequence>
<feature type="domain" description="Fibronectin type-III" evidence="2">
    <location>
        <begin position="18"/>
        <end position="116"/>
    </location>
</feature>
<name>A0A7R9QMX8_9ACAR</name>
<dbReference type="InterPro" id="IPR013783">
    <property type="entry name" value="Ig-like_fold"/>
</dbReference>
<evidence type="ECO:0000259" key="2">
    <source>
        <dbReference type="PROSITE" id="PS50853"/>
    </source>
</evidence>
<dbReference type="CDD" id="cd00063">
    <property type="entry name" value="FN3"/>
    <property type="match status" value="1"/>
</dbReference>
<evidence type="ECO:0000313" key="4">
    <source>
        <dbReference type="Proteomes" id="UP000728032"/>
    </source>
</evidence>
<protein>
    <recommendedName>
        <fullName evidence="2">Fibronectin type-III domain-containing protein</fullName>
    </recommendedName>
</protein>
<dbReference type="InterPro" id="IPR050964">
    <property type="entry name" value="Striated_Muscle_Regulatory"/>
</dbReference>
<evidence type="ECO:0000256" key="1">
    <source>
        <dbReference type="ARBA" id="ARBA00022737"/>
    </source>
</evidence>
<dbReference type="AlphaFoldDB" id="A0A7R9QMX8"/>
<dbReference type="InterPro" id="IPR036116">
    <property type="entry name" value="FN3_sf"/>
</dbReference>
<reference evidence="3" key="1">
    <citation type="submission" date="2020-11" db="EMBL/GenBank/DDBJ databases">
        <authorList>
            <person name="Tran Van P."/>
        </authorList>
    </citation>
    <scope>NUCLEOTIDE SEQUENCE</scope>
</reference>
<keyword evidence="4" id="KW-1185">Reference proteome</keyword>
<dbReference type="SMART" id="SM00060">
    <property type="entry name" value="FN3"/>
    <property type="match status" value="1"/>
</dbReference>
<dbReference type="SUPFAM" id="SSF49265">
    <property type="entry name" value="Fibronectin type III"/>
    <property type="match status" value="1"/>
</dbReference>
<dbReference type="PANTHER" id="PTHR13817">
    <property type="entry name" value="TITIN"/>
    <property type="match status" value="1"/>
</dbReference>
<dbReference type="PROSITE" id="PS50853">
    <property type="entry name" value="FN3"/>
    <property type="match status" value="1"/>
</dbReference>
<evidence type="ECO:0000313" key="3">
    <source>
        <dbReference type="EMBL" id="CAD7651961.1"/>
    </source>
</evidence>
<proteinExistence type="predicted"/>
<dbReference type="EMBL" id="CAJPVJ010005021">
    <property type="protein sequence ID" value="CAG2169145.1"/>
    <property type="molecule type" value="Genomic_DNA"/>
</dbReference>
<organism evidence="3">
    <name type="scientific">Oppiella nova</name>
    <dbReference type="NCBI Taxonomy" id="334625"/>
    <lineage>
        <taxon>Eukaryota</taxon>
        <taxon>Metazoa</taxon>
        <taxon>Ecdysozoa</taxon>
        <taxon>Arthropoda</taxon>
        <taxon>Chelicerata</taxon>
        <taxon>Arachnida</taxon>
        <taxon>Acari</taxon>
        <taxon>Acariformes</taxon>
        <taxon>Sarcoptiformes</taxon>
        <taxon>Oribatida</taxon>
        <taxon>Brachypylina</taxon>
        <taxon>Oppioidea</taxon>
        <taxon>Oppiidae</taxon>
        <taxon>Oppiella</taxon>
    </lineage>
</organism>
<dbReference type="PRINTS" id="PR00014">
    <property type="entry name" value="FNTYPEIII"/>
</dbReference>
<dbReference type="InterPro" id="IPR003961">
    <property type="entry name" value="FN3_dom"/>
</dbReference>
<dbReference type="Gene3D" id="2.60.40.10">
    <property type="entry name" value="Immunoglobulins"/>
    <property type="match status" value="1"/>
</dbReference>
<keyword evidence="1" id="KW-0677">Repeat</keyword>
<dbReference type="Proteomes" id="UP000728032">
    <property type="component" value="Unassembled WGS sequence"/>
</dbReference>
<dbReference type="Pfam" id="PF00041">
    <property type="entry name" value="fn3"/>
    <property type="match status" value="1"/>
</dbReference>
<accession>A0A7R9QMX8</accession>
<dbReference type="OrthoDB" id="6490504at2759"/>
<dbReference type="EMBL" id="OC919846">
    <property type="protein sequence ID" value="CAD7651961.1"/>
    <property type="molecule type" value="Genomic_DNA"/>
</dbReference>